<evidence type="ECO:0000313" key="2">
    <source>
        <dbReference type="EMBL" id="PPQ81415.1"/>
    </source>
</evidence>
<feature type="transmembrane region" description="Helical" evidence="1">
    <location>
        <begin position="149"/>
        <end position="171"/>
    </location>
</feature>
<organism evidence="2 3">
    <name type="scientific">Gymnopilus dilepis</name>
    <dbReference type="NCBI Taxonomy" id="231916"/>
    <lineage>
        <taxon>Eukaryota</taxon>
        <taxon>Fungi</taxon>
        <taxon>Dikarya</taxon>
        <taxon>Basidiomycota</taxon>
        <taxon>Agaricomycotina</taxon>
        <taxon>Agaricomycetes</taxon>
        <taxon>Agaricomycetidae</taxon>
        <taxon>Agaricales</taxon>
        <taxon>Agaricineae</taxon>
        <taxon>Hymenogastraceae</taxon>
        <taxon>Gymnopilus</taxon>
    </lineage>
</organism>
<reference evidence="2 3" key="1">
    <citation type="journal article" date="2018" name="Evol. Lett.">
        <title>Horizontal gene cluster transfer increased hallucinogenic mushroom diversity.</title>
        <authorList>
            <person name="Reynolds H.T."/>
            <person name="Vijayakumar V."/>
            <person name="Gluck-Thaler E."/>
            <person name="Korotkin H.B."/>
            <person name="Matheny P.B."/>
            <person name="Slot J.C."/>
        </authorList>
    </citation>
    <scope>NUCLEOTIDE SEQUENCE [LARGE SCALE GENOMIC DNA]</scope>
    <source>
        <strain evidence="2 3">SRW20</strain>
    </source>
</reference>
<keyword evidence="3" id="KW-1185">Reference proteome</keyword>
<sequence>MSNQDQPIYAAGHTEGCGFVLGGGIDFLLSLERARGGGEGRGGKESSRVGMDVDYPRRERCDTVTSGAAGPAPGPGAYVRLPALGLISAWMIEDALLGACMDVLRVGDDLTVFYTFAMNGNFGDYVRSLLVCMVSFISLFLLIDSSSVAFRLVVYLVPMPCYVVICSNIVCSRDPASLNLNSRMLVASRQLRDGYALRICGRRR</sequence>
<accession>A0A409WSB3</accession>
<dbReference type="AlphaFoldDB" id="A0A409WSB3"/>
<dbReference type="Proteomes" id="UP000284706">
    <property type="component" value="Unassembled WGS sequence"/>
</dbReference>
<name>A0A409WSB3_9AGAR</name>
<feature type="transmembrane region" description="Helical" evidence="1">
    <location>
        <begin position="125"/>
        <end position="143"/>
    </location>
</feature>
<comment type="caution">
    <text evidence="2">The sequence shown here is derived from an EMBL/GenBank/DDBJ whole genome shotgun (WGS) entry which is preliminary data.</text>
</comment>
<evidence type="ECO:0000256" key="1">
    <source>
        <dbReference type="SAM" id="Phobius"/>
    </source>
</evidence>
<keyword evidence="1" id="KW-0812">Transmembrane</keyword>
<dbReference type="InParanoid" id="A0A409WSB3"/>
<evidence type="ECO:0000313" key="3">
    <source>
        <dbReference type="Proteomes" id="UP000284706"/>
    </source>
</evidence>
<dbReference type="EMBL" id="NHYE01004872">
    <property type="protein sequence ID" value="PPQ81415.1"/>
    <property type="molecule type" value="Genomic_DNA"/>
</dbReference>
<proteinExistence type="predicted"/>
<keyword evidence="1" id="KW-1133">Transmembrane helix</keyword>
<keyword evidence="1" id="KW-0472">Membrane</keyword>
<gene>
    <name evidence="2" type="ORF">CVT26_007690</name>
</gene>
<protein>
    <submittedName>
        <fullName evidence="2">Uncharacterized protein</fullName>
    </submittedName>
</protein>